<dbReference type="SUPFAM" id="SSF56219">
    <property type="entry name" value="DNase I-like"/>
    <property type="match status" value="1"/>
</dbReference>
<evidence type="ECO:0000313" key="2">
    <source>
        <dbReference type="Proteomes" id="UP001652660"/>
    </source>
</evidence>
<dbReference type="GeneID" id="140015986"/>
<evidence type="ECO:0000259" key="1">
    <source>
        <dbReference type="Pfam" id="PF03372"/>
    </source>
</evidence>
<dbReference type="PANTHER" id="PTHR35218:SF9">
    <property type="entry name" value="ENDONUCLEASE_EXONUCLEASE_PHOSPHATASE DOMAIN-CONTAINING PROTEIN"/>
    <property type="match status" value="1"/>
</dbReference>
<reference evidence="3" key="1">
    <citation type="submission" date="2025-08" db="UniProtKB">
        <authorList>
            <consortium name="RefSeq"/>
        </authorList>
    </citation>
    <scope>IDENTIFICATION</scope>
    <source>
        <tissue evidence="3">Leaves</tissue>
    </source>
</reference>
<evidence type="ECO:0000313" key="3">
    <source>
        <dbReference type="RefSeq" id="XP_071924925.1"/>
    </source>
</evidence>
<dbReference type="Pfam" id="PF03372">
    <property type="entry name" value="Exo_endo_phos"/>
    <property type="match status" value="1"/>
</dbReference>
<dbReference type="RefSeq" id="XP_071924925.1">
    <property type="nucleotide sequence ID" value="XM_072068824.1"/>
</dbReference>
<gene>
    <name evidence="3" type="primary">LOC140015986</name>
</gene>
<keyword evidence="2" id="KW-1185">Reference proteome</keyword>
<protein>
    <recommendedName>
        <fullName evidence="1">Endonuclease/exonuclease/phosphatase domain-containing protein</fullName>
    </recommendedName>
</protein>
<feature type="domain" description="Endonuclease/exonuclease/phosphatase" evidence="1">
    <location>
        <begin position="5"/>
        <end position="202"/>
    </location>
</feature>
<dbReference type="InterPro" id="IPR036691">
    <property type="entry name" value="Endo/exonu/phosph_ase_sf"/>
</dbReference>
<sequence>MKALVWNCQGVGSTLTIPHLREVSNLLSPSMLFLSETKNRSKYMDRVRQKLNFDSSCVVESMNRSGGMALMWKEEVKIKEIIKTAFTIEAHVEDREAKTTWWFVGIYASCDNLIRKSQWKVVEARKKLWGEKWIIAGDFNDILSNEEKWGGRWREEKSFTDFNNFINDNQLIDIGFEGNPWTWSNNWEDEGEVRERLDRGLCSINWSLAFDKAKCKHVDTFASDHSMLMIDTNPDTRKRKKRFYFDKRWLKKEGIQDVIRKAWEKDYEGSRMFRVKCKIRNCRVEILKWKNNSNCNAKKKIIQIKSQLEKLQSSTQSGNRKETVFLKEQLKEAYKEEELYCHQKVRINWIKEGDKNTNFFHAQVKERRRRNRMLNLQKEDGSWTENEHELEKEVADYYRQLFTSSWNGSSEEILRGIPSTITASMNEQLARGVDEEEIRTTIFSMSPDTTPGMDGPPIFFLEILVYY</sequence>
<dbReference type="InterPro" id="IPR005135">
    <property type="entry name" value="Endo/exonuclease/phosphatase"/>
</dbReference>
<name>A0ABM4VZG9_COFAR</name>
<dbReference type="PANTHER" id="PTHR35218">
    <property type="entry name" value="RNASE H DOMAIN-CONTAINING PROTEIN"/>
    <property type="match status" value="1"/>
</dbReference>
<dbReference type="Proteomes" id="UP001652660">
    <property type="component" value="Chromosome 10c"/>
</dbReference>
<organism evidence="2 3">
    <name type="scientific">Coffea arabica</name>
    <name type="common">Arabian coffee</name>
    <dbReference type="NCBI Taxonomy" id="13443"/>
    <lineage>
        <taxon>Eukaryota</taxon>
        <taxon>Viridiplantae</taxon>
        <taxon>Streptophyta</taxon>
        <taxon>Embryophyta</taxon>
        <taxon>Tracheophyta</taxon>
        <taxon>Spermatophyta</taxon>
        <taxon>Magnoliopsida</taxon>
        <taxon>eudicotyledons</taxon>
        <taxon>Gunneridae</taxon>
        <taxon>Pentapetalae</taxon>
        <taxon>asterids</taxon>
        <taxon>lamiids</taxon>
        <taxon>Gentianales</taxon>
        <taxon>Rubiaceae</taxon>
        <taxon>Ixoroideae</taxon>
        <taxon>Gardenieae complex</taxon>
        <taxon>Bertiereae - Coffeeae clade</taxon>
        <taxon>Coffeeae</taxon>
        <taxon>Coffea</taxon>
    </lineage>
</organism>
<accession>A0ABM4VZG9</accession>
<dbReference type="Gene3D" id="3.60.10.10">
    <property type="entry name" value="Endonuclease/exonuclease/phosphatase"/>
    <property type="match status" value="1"/>
</dbReference>
<proteinExistence type="predicted"/>